<keyword evidence="1" id="KW-0677">Repeat</keyword>
<dbReference type="EC" id="5.2.1.8" evidence="3"/>
<feature type="domain" description="PPIase FKBP-type" evidence="5">
    <location>
        <begin position="311"/>
        <end position="404"/>
    </location>
</feature>
<dbReference type="OrthoDB" id="1902587at2759"/>
<gene>
    <name evidence="6" type="ORF">COCSUDRAFT_64037</name>
</gene>
<evidence type="ECO:0000256" key="3">
    <source>
        <dbReference type="PROSITE-ProRule" id="PRU00277"/>
    </source>
</evidence>
<comment type="caution">
    <text evidence="6">The sequence shown here is derived from an EMBL/GenBank/DDBJ whole genome shotgun (WGS) entry which is preliminary data.</text>
</comment>
<evidence type="ECO:0000259" key="5">
    <source>
        <dbReference type="PROSITE" id="PS50059"/>
    </source>
</evidence>
<evidence type="ECO:0000256" key="4">
    <source>
        <dbReference type="SAM" id="MobiDB-lite"/>
    </source>
</evidence>
<feature type="domain" description="PPIase FKBP-type" evidence="5">
    <location>
        <begin position="52"/>
        <end position="152"/>
    </location>
</feature>
<dbReference type="InterPro" id="IPR019734">
    <property type="entry name" value="TPR_rpt"/>
</dbReference>
<dbReference type="PANTHER" id="PTHR46512">
    <property type="entry name" value="PEPTIDYLPROLYL ISOMERASE"/>
    <property type="match status" value="1"/>
</dbReference>
<dbReference type="InterPro" id="IPR046357">
    <property type="entry name" value="PPIase_dom_sf"/>
</dbReference>
<feature type="compositionally biased region" description="Basic and acidic residues" evidence="4">
    <location>
        <begin position="17"/>
        <end position="29"/>
    </location>
</feature>
<name>I0YWZ8_COCSC</name>
<keyword evidence="3" id="KW-0697">Rotamase</keyword>
<dbReference type="PANTHER" id="PTHR46512:SF8">
    <property type="entry name" value="PEPTIDYLPROLYL ISOMERASE"/>
    <property type="match status" value="1"/>
</dbReference>
<dbReference type="GeneID" id="17040904"/>
<dbReference type="eggNOG" id="KOG0543">
    <property type="taxonomic scope" value="Eukaryota"/>
</dbReference>
<dbReference type="Gene3D" id="1.25.40.10">
    <property type="entry name" value="Tetratricopeptide repeat domain"/>
    <property type="match status" value="1"/>
</dbReference>
<evidence type="ECO:0000256" key="1">
    <source>
        <dbReference type="ARBA" id="ARBA00022737"/>
    </source>
</evidence>
<dbReference type="AlphaFoldDB" id="I0YWZ8"/>
<evidence type="ECO:0000313" key="6">
    <source>
        <dbReference type="EMBL" id="EIE22917.1"/>
    </source>
</evidence>
<accession>I0YWZ8</accession>
<proteinExistence type="predicted"/>
<dbReference type="RefSeq" id="XP_005647461.1">
    <property type="nucleotide sequence ID" value="XM_005647404.1"/>
</dbReference>
<protein>
    <recommendedName>
        <fullName evidence="3">peptidylprolyl isomerase</fullName>
        <ecNumber evidence="3">5.2.1.8</ecNumber>
    </recommendedName>
</protein>
<keyword evidence="7" id="KW-1185">Reference proteome</keyword>
<dbReference type="GO" id="GO:0003755">
    <property type="term" value="F:peptidyl-prolyl cis-trans isomerase activity"/>
    <property type="evidence" value="ECO:0007669"/>
    <property type="project" value="UniProtKB-KW"/>
</dbReference>
<dbReference type="STRING" id="574566.I0YWZ8"/>
<dbReference type="EMBL" id="AGSI01000009">
    <property type="protein sequence ID" value="EIE22917.1"/>
    <property type="molecule type" value="Genomic_DNA"/>
</dbReference>
<reference evidence="6 7" key="1">
    <citation type="journal article" date="2012" name="Genome Biol.">
        <title>The genome of the polar eukaryotic microalga coccomyxa subellipsoidea reveals traits of cold adaptation.</title>
        <authorList>
            <person name="Blanc G."/>
            <person name="Agarkova I."/>
            <person name="Grimwood J."/>
            <person name="Kuo A."/>
            <person name="Brueggeman A."/>
            <person name="Dunigan D."/>
            <person name="Gurnon J."/>
            <person name="Ladunga I."/>
            <person name="Lindquist E."/>
            <person name="Lucas S."/>
            <person name="Pangilinan J."/>
            <person name="Proschold T."/>
            <person name="Salamov A."/>
            <person name="Schmutz J."/>
            <person name="Weeks D."/>
            <person name="Yamada T."/>
            <person name="Claverie J.M."/>
            <person name="Grigoriev I."/>
            <person name="Van Etten J."/>
            <person name="Lomsadze A."/>
            <person name="Borodovsky M."/>
        </authorList>
    </citation>
    <scope>NUCLEOTIDE SEQUENCE [LARGE SCALE GENOMIC DNA]</scope>
    <source>
        <strain evidence="6 7">C-169</strain>
    </source>
</reference>
<dbReference type="Proteomes" id="UP000007264">
    <property type="component" value="Unassembled WGS sequence"/>
</dbReference>
<keyword evidence="3" id="KW-0413">Isomerase</keyword>
<dbReference type="KEGG" id="csl:COCSUDRAFT_64037"/>
<keyword evidence="2" id="KW-0802">TPR repeat</keyword>
<dbReference type="InterPro" id="IPR050754">
    <property type="entry name" value="FKBP4/5/8-like"/>
</dbReference>
<dbReference type="SUPFAM" id="SSF54534">
    <property type="entry name" value="FKBP-like"/>
    <property type="match status" value="3"/>
</dbReference>
<dbReference type="Gene3D" id="3.10.50.40">
    <property type="match status" value="3"/>
</dbReference>
<evidence type="ECO:0000256" key="2">
    <source>
        <dbReference type="ARBA" id="ARBA00022803"/>
    </source>
</evidence>
<sequence>MHEAPSFEPEIDDLDAEQDRKLRELEDLHSGAIRKGALPDSRPEGTKSPQDGDLVYFHLTVRREDDRVVETTRLSESGVEGSGVPRAFVLGEGLRAPRGWELALYDMKKGEKARFIMTPEYGYAGKDCRVPPPAGCAADAAFVFDIHLVDWYGKDEVRVASDDGDVFKRSLCEAETWETPRAPFEVEVTCTARVPSSSGRQGEGRTYFSTPPDQPLCFAIGDGQVPSGFEDAVCSLAKLERAIVSCPAAKARPKGPGGLVPPPPDGIDRVELELQLLSMLQVRDMTGTGEVTKRRVIEGRGEFPVDCPLEDCAVRVHYKATLAGTDKVLHDTRGPDGAAAPLEFNTGMDEVPEAIDMAVRLMTPGETSLVRTAARYGYDGRGDRPEGCPEGAEVEFELQLVDFDKQPNWHAMSADDKLARAHALKDQGNAIFRTGPAQYSRAAAKWAKALKLAAASRDKVDCMTNLALVAQKERRFTDCFKWCEKALREVTDHPKALFRRATANAALMNYEAAREDFEQCKQVCPVMAKDVDRELVLMEKQRREADAKHKRSLLGFLKK</sequence>
<dbReference type="SMART" id="SM00028">
    <property type="entry name" value="TPR"/>
    <property type="match status" value="2"/>
</dbReference>
<comment type="catalytic activity">
    <reaction evidence="3">
        <text>[protein]-peptidylproline (omega=180) = [protein]-peptidylproline (omega=0)</text>
        <dbReference type="Rhea" id="RHEA:16237"/>
        <dbReference type="Rhea" id="RHEA-COMP:10747"/>
        <dbReference type="Rhea" id="RHEA-COMP:10748"/>
        <dbReference type="ChEBI" id="CHEBI:83833"/>
        <dbReference type="ChEBI" id="CHEBI:83834"/>
        <dbReference type="EC" id="5.2.1.8"/>
    </reaction>
</comment>
<dbReference type="Pfam" id="PF00254">
    <property type="entry name" value="FKBP_C"/>
    <property type="match status" value="2"/>
</dbReference>
<dbReference type="PROSITE" id="PS50059">
    <property type="entry name" value="FKBP_PPIASE"/>
    <property type="match status" value="2"/>
</dbReference>
<organism evidence="6 7">
    <name type="scientific">Coccomyxa subellipsoidea (strain C-169)</name>
    <name type="common">Green microalga</name>
    <dbReference type="NCBI Taxonomy" id="574566"/>
    <lineage>
        <taxon>Eukaryota</taxon>
        <taxon>Viridiplantae</taxon>
        <taxon>Chlorophyta</taxon>
        <taxon>core chlorophytes</taxon>
        <taxon>Trebouxiophyceae</taxon>
        <taxon>Trebouxiophyceae incertae sedis</taxon>
        <taxon>Coccomyxaceae</taxon>
        <taxon>Coccomyxa</taxon>
        <taxon>Coccomyxa subellipsoidea</taxon>
    </lineage>
</organism>
<dbReference type="InterPro" id="IPR011990">
    <property type="entry name" value="TPR-like_helical_dom_sf"/>
</dbReference>
<feature type="region of interest" description="Disordered" evidence="4">
    <location>
        <begin position="1"/>
        <end position="52"/>
    </location>
</feature>
<dbReference type="SUPFAM" id="SSF48452">
    <property type="entry name" value="TPR-like"/>
    <property type="match status" value="1"/>
</dbReference>
<evidence type="ECO:0000313" key="7">
    <source>
        <dbReference type="Proteomes" id="UP000007264"/>
    </source>
</evidence>
<dbReference type="InterPro" id="IPR001179">
    <property type="entry name" value="PPIase_FKBP_dom"/>
</dbReference>